<comment type="caution">
    <text evidence="1">The sequence shown here is derived from an EMBL/GenBank/DDBJ whole genome shotgun (WGS) entry which is preliminary data.</text>
</comment>
<accession>A0A100VY33</accession>
<dbReference type="AlphaFoldDB" id="A0A100VY33"/>
<protein>
    <submittedName>
        <fullName evidence="1">Putative methyltransferase</fullName>
    </submittedName>
</protein>
<reference evidence="2" key="2">
    <citation type="submission" date="2016-02" db="EMBL/GenBank/DDBJ databases">
        <title>Draft genome sequence of five rapidly growing Mycobacterium species.</title>
        <authorList>
            <person name="Katahira K."/>
            <person name="Gotou Y."/>
            <person name="Iida K."/>
            <person name="Ogura Y."/>
            <person name="Hayashi T."/>
        </authorList>
    </citation>
    <scope>NUCLEOTIDE SEQUENCE [LARGE SCALE GENOMIC DNA]</scope>
    <source>
        <strain evidence="2">JCM15654</strain>
    </source>
</reference>
<dbReference type="PANTHER" id="PTHR43861">
    <property type="entry name" value="TRANS-ACONITATE 2-METHYLTRANSFERASE-RELATED"/>
    <property type="match status" value="1"/>
</dbReference>
<keyword evidence="1" id="KW-0489">Methyltransferase</keyword>
<dbReference type="CDD" id="cd02440">
    <property type="entry name" value="AdoMet_MTases"/>
    <property type="match status" value="1"/>
</dbReference>
<sequence length="335" mass="37236">MSEVTKACRVCGSAGPHRTITVREMYYGTRELFDYYICKDCETLQIVDVLEGEELARHYPRKYYSYTVAEQPGLFQWMTTQRDRYELNDRRQFVGALVAALPPGVRSLIGTRDASGDVIKMLGDLNLPRDARILDVGCGGGTLLDRLARAGFTELTGADPFIEEDGVTPLGIPLLKRFMNEVPGEFDLIMFNHSLEHVPDPVETLKAATERLAPGGVCLARLPTTSSEAWATYGKHWCLIDAPRHTVIPSRRGMELAAKNVGLRVEKTIDDSNSSQFFGSEAYRRGIALPELNGLGAIFRNFGVRQMLGWERRSVSLNRQGRGDQAGFVMRAASA</sequence>
<dbReference type="STRING" id="146020.RMCB_2213"/>
<dbReference type="GO" id="GO:0008168">
    <property type="term" value="F:methyltransferase activity"/>
    <property type="evidence" value="ECO:0007669"/>
    <property type="project" value="UniProtKB-KW"/>
</dbReference>
<evidence type="ECO:0000313" key="2">
    <source>
        <dbReference type="Proteomes" id="UP000069620"/>
    </source>
</evidence>
<dbReference type="InterPro" id="IPR029063">
    <property type="entry name" value="SAM-dependent_MTases_sf"/>
</dbReference>
<organism evidence="1 2">
    <name type="scientific">Mycolicibacterium brisbanense</name>
    <dbReference type="NCBI Taxonomy" id="146020"/>
    <lineage>
        <taxon>Bacteria</taxon>
        <taxon>Bacillati</taxon>
        <taxon>Actinomycetota</taxon>
        <taxon>Actinomycetes</taxon>
        <taxon>Mycobacteriales</taxon>
        <taxon>Mycobacteriaceae</taxon>
        <taxon>Mycolicibacterium</taxon>
    </lineage>
</organism>
<dbReference type="SUPFAM" id="SSF53335">
    <property type="entry name" value="S-adenosyl-L-methionine-dependent methyltransferases"/>
    <property type="match status" value="1"/>
</dbReference>
<dbReference type="EMBL" id="BCSX01000021">
    <property type="protein sequence ID" value="GAS88117.1"/>
    <property type="molecule type" value="Genomic_DNA"/>
</dbReference>
<name>A0A100VY33_9MYCO</name>
<reference evidence="2" key="1">
    <citation type="journal article" date="2016" name="Genome Announc.">
        <title>Draft Genome Sequences of Five Rapidly Growing Mycobacterium Species, M. thermoresistibile, M. fortuitum subsp. acetamidolyticum, M. canariasense, M. brisbanense, and M. novocastrense.</title>
        <authorList>
            <person name="Katahira K."/>
            <person name="Ogura Y."/>
            <person name="Gotoh Y."/>
            <person name="Hayashi T."/>
        </authorList>
    </citation>
    <scope>NUCLEOTIDE SEQUENCE [LARGE SCALE GENOMIC DNA]</scope>
    <source>
        <strain evidence="2">JCM15654</strain>
    </source>
</reference>
<evidence type="ECO:0000313" key="1">
    <source>
        <dbReference type="EMBL" id="GAS88117.1"/>
    </source>
</evidence>
<keyword evidence="1" id="KW-0808">Transferase</keyword>
<dbReference type="Proteomes" id="UP000069620">
    <property type="component" value="Unassembled WGS sequence"/>
</dbReference>
<dbReference type="Gene3D" id="3.40.50.150">
    <property type="entry name" value="Vaccinia Virus protein VP39"/>
    <property type="match status" value="1"/>
</dbReference>
<proteinExistence type="predicted"/>
<keyword evidence="2" id="KW-1185">Reference proteome</keyword>
<gene>
    <name evidence="1" type="ORF">RMCB_2213</name>
</gene>
<dbReference type="Pfam" id="PF13489">
    <property type="entry name" value="Methyltransf_23"/>
    <property type="match status" value="1"/>
</dbReference>
<dbReference type="GO" id="GO:0032259">
    <property type="term" value="P:methylation"/>
    <property type="evidence" value="ECO:0007669"/>
    <property type="project" value="UniProtKB-KW"/>
</dbReference>